<dbReference type="Pfam" id="PF19512">
    <property type="entry name" value="DUF6046"/>
    <property type="match status" value="1"/>
</dbReference>
<reference evidence="2" key="1">
    <citation type="submission" date="2020-04" db="EMBL/GenBank/DDBJ databases">
        <authorList>
            <person name="Chiriac C."/>
            <person name="Salcher M."/>
            <person name="Ghai R."/>
            <person name="Kavagutti S V."/>
        </authorList>
    </citation>
    <scope>NUCLEOTIDE SEQUENCE</scope>
</reference>
<dbReference type="InterPro" id="IPR046109">
    <property type="entry name" value="DUF6046"/>
</dbReference>
<name>A0A6J5L0D3_9CAUD</name>
<evidence type="ECO:0000259" key="1">
    <source>
        <dbReference type="Pfam" id="PF19512"/>
    </source>
</evidence>
<accession>A0A6J5L0D3</accession>
<gene>
    <name evidence="2" type="ORF">UFOVP87_7</name>
</gene>
<proteinExistence type="predicted"/>
<dbReference type="EMBL" id="LR796200">
    <property type="protein sequence ID" value="CAB4126696.1"/>
    <property type="molecule type" value="Genomic_DNA"/>
</dbReference>
<organism evidence="2">
    <name type="scientific">uncultured Caudovirales phage</name>
    <dbReference type="NCBI Taxonomy" id="2100421"/>
    <lineage>
        <taxon>Viruses</taxon>
        <taxon>Duplodnaviria</taxon>
        <taxon>Heunggongvirae</taxon>
        <taxon>Uroviricota</taxon>
        <taxon>Caudoviricetes</taxon>
        <taxon>Peduoviridae</taxon>
        <taxon>Maltschvirus</taxon>
        <taxon>Maltschvirus maltsch</taxon>
    </lineage>
</organism>
<evidence type="ECO:0000313" key="2">
    <source>
        <dbReference type="EMBL" id="CAB4126696.1"/>
    </source>
</evidence>
<protein>
    <recommendedName>
        <fullName evidence="1">DUF6046 domain-containing protein</fullName>
    </recommendedName>
</protein>
<feature type="domain" description="DUF6046" evidence="1">
    <location>
        <begin position="89"/>
        <end position="205"/>
    </location>
</feature>
<sequence>MDSPNFKQQLFLKQSQQILHAYGLSALKTTFYNFNEPNVQDEPEGYSAMGTPIFDTITFYGNETNGDIKYYDLTLQKTVIVPKMTIDIALITVNKYINVTKTNVIGANYSVKQYINLGDYDIDIKGIFTSEIPDTVPSDKIKQLHRITNSTAEVNVASKFLALFDITCIVFEGQQTFEQAESQRDVQKFSLHAINETPFTIKVTQQGSLTSKSRPMF</sequence>